<reference evidence="1 2" key="1">
    <citation type="submission" date="2017-10" db="EMBL/GenBank/DDBJ databases">
        <title>Comparative genomics in systemic dimorphic fungi from Ajellomycetaceae.</title>
        <authorList>
            <person name="Munoz J.F."/>
            <person name="Mcewen J.G."/>
            <person name="Clay O.K."/>
            <person name="Cuomo C.A."/>
        </authorList>
    </citation>
    <scope>NUCLEOTIDE SEQUENCE [LARGE SCALE GENOMIC DNA]</scope>
    <source>
        <strain evidence="1 2">UAMH5409</strain>
    </source>
</reference>
<organism evidence="1 2">
    <name type="scientific">Helicocarpus griseus UAMH5409</name>
    <dbReference type="NCBI Taxonomy" id="1447875"/>
    <lineage>
        <taxon>Eukaryota</taxon>
        <taxon>Fungi</taxon>
        <taxon>Dikarya</taxon>
        <taxon>Ascomycota</taxon>
        <taxon>Pezizomycotina</taxon>
        <taxon>Eurotiomycetes</taxon>
        <taxon>Eurotiomycetidae</taxon>
        <taxon>Onygenales</taxon>
        <taxon>Ajellomycetaceae</taxon>
        <taxon>Helicocarpus</taxon>
    </lineage>
</organism>
<evidence type="ECO:0000313" key="2">
    <source>
        <dbReference type="Proteomes" id="UP000223968"/>
    </source>
</evidence>
<keyword evidence="2" id="KW-1185">Reference proteome</keyword>
<gene>
    <name evidence="1" type="ORF">AJ79_04303</name>
</gene>
<dbReference type="AlphaFoldDB" id="A0A2B7XTE2"/>
<protein>
    <submittedName>
        <fullName evidence="1">Uncharacterized protein</fullName>
    </submittedName>
</protein>
<accession>A0A2B7XTE2</accession>
<sequence>MSTVERGLSLFLPGRPLSLLLPREILLPNLRALALAQG</sequence>
<evidence type="ECO:0000313" key="1">
    <source>
        <dbReference type="EMBL" id="PGH12466.1"/>
    </source>
</evidence>
<dbReference type="EMBL" id="PDNB01000058">
    <property type="protein sequence ID" value="PGH12466.1"/>
    <property type="molecule type" value="Genomic_DNA"/>
</dbReference>
<name>A0A2B7XTE2_9EURO</name>
<comment type="caution">
    <text evidence="1">The sequence shown here is derived from an EMBL/GenBank/DDBJ whole genome shotgun (WGS) entry which is preliminary data.</text>
</comment>
<proteinExistence type="predicted"/>
<dbReference type="Proteomes" id="UP000223968">
    <property type="component" value="Unassembled WGS sequence"/>
</dbReference>